<protein>
    <submittedName>
        <fullName evidence="3">Uncharacterized protein</fullName>
    </submittedName>
</protein>
<gene>
    <name evidence="3" type="ORF">GDO78_003448</name>
</gene>
<dbReference type="EMBL" id="WNTK01000012">
    <property type="protein sequence ID" value="KAG9474990.1"/>
    <property type="molecule type" value="Genomic_DNA"/>
</dbReference>
<keyword evidence="2" id="KW-0812">Transmembrane</keyword>
<evidence type="ECO:0000256" key="1">
    <source>
        <dbReference type="SAM" id="MobiDB-lite"/>
    </source>
</evidence>
<organism evidence="3 4">
    <name type="scientific">Eleutherodactylus coqui</name>
    <name type="common">Puerto Rican coqui</name>
    <dbReference type="NCBI Taxonomy" id="57060"/>
    <lineage>
        <taxon>Eukaryota</taxon>
        <taxon>Metazoa</taxon>
        <taxon>Chordata</taxon>
        <taxon>Craniata</taxon>
        <taxon>Vertebrata</taxon>
        <taxon>Euteleostomi</taxon>
        <taxon>Amphibia</taxon>
        <taxon>Batrachia</taxon>
        <taxon>Anura</taxon>
        <taxon>Neobatrachia</taxon>
        <taxon>Hyloidea</taxon>
        <taxon>Eleutherodactylidae</taxon>
        <taxon>Eleutherodactylinae</taxon>
        <taxon>Eleutherodactylus</taxon>
        <taxon>Eleutherodactylus</taxon>
    </lineage>
</organism>
<comment type="caution">
    <text evidence="3">The sequence shown here is derived from an EMBL/GenBank/DDBJ whole genome shotgun (WGS) entry which is preliminary data.</text>
</comment>
<accession>A0A8J6EU42</accession>
<feature type="compositionally biased region" description="Low complexity" evidence="1">
    <location>
        <begin position="32"/>
        <end position="43"/>
    </location>
</feature>
<sequence>MQRDLEELPKGTAKASAPPDLRASPYPPVPIPYKSSISSSSRPLPKKELRRQRRTKSATNVCKKNIFCIVFIYKPFHLIYLLYILLLTHLVQYM</sequence>
<evidence type="ECO:0000313" key="4">
    <source>
        <dbReference type="Proteomes" id="UP000770717"/>
    </source>
</evidence>
<evidence type="ECO:0000313" key="3">
    <source>
        <dbReference type="EMBL" id="KAG9474990.1"/>
    </source>
</evidence>
<evidence type="ECO:0000256" key="2">
    <source>
        <dbReference type="SAM" id="Phobius"/>
    </source>
</evidence>
<reference evidence="3" key="1">
    <citation type="thesis" date="2020" institute="ProQuest LLC" country="789 East Eisenhower Parkway, Ann Arbor, MI, USA">
        <title>Comparative Genomics and Chromosome Evolution.</title>
        <authorList>
            <person name="Mudd A.B."/>
        </authorList>
    </citation>
    <scope>NUCLEOTIDE SEQUENCE</scope>
    <source>
        <strain evidence="3">HN-11 Male</strain>
        <tissue evidence="3">Kidney and liver</tissue>
    </source>
</reference>
<proteinExistence type="predicted"/>
<dbReference type="Proteomes" id="UP000770717">
    <property type="component" value="Unassembled WGS sequence"/>
</dbReference>
<feature type="transmembrane region" description="Helical" evidence="2">
    <location>
        <begin position="66"/>
        <end position="86"/>
    </location>
</feature>
<feature type="region of interest" description="Disordered" evidence="1">
    <location>
        <begin position="1"/>
        <end position="57"/>
    </location>
</feature>
<name>A0A8J6EU42_ELECQ</name>
<keyword evidence="2" id="KW-0472">Membrane</keyword>
<keyword evidence="2" id="KW-1133">Transmembrane helix</keyword>
<keyword evidence="4" id="KW-1185">Reference proteome</keyword>
<dbReference type="AlphaFoldDB" id="A0A8J6EU42"/>